<evidence type="ECO:0000313" key="2">
    <source>
        <dbReference type="EMBL" id="KFO37244.1"/>
    </source>
</evidence>
<evidence type="ECO:0000313" key="3">
    <source>
        <dbReference type="Proteomes" id="UP000028990"/>
    </source>
</evidence>
<feature type="region of interest" description="Disordered" evidence="1">
    <location>
        <begin position="1"/>
        <end position="34"/>
    </location>
</feature>
<name>A0A091DYS1_FUKDA</name>
<reference evidence="2 3" key="1">
    <citation type="submission" date="2013-11" db="EMBL/GenBank/DDBJ databases">
        <title>The Damaraland mole rat (Fukomys damarensis) genome and evolution of African mole rats.</title>
        <authorList>
            <person name="Gladyshev V.N."/>
            <person name="Fang X."/>
        </authorList>
    </citation>
    <scope>NUCLEOTIDE SEQUENCE [LARGE SCALE GENOMIC DNA]</scope>
    <source>
        <tissue evidence="2">Liver</tissue>
    </source>
</reference>
<feature type="region of interest" description="Disordered" evidence="1">
    <location>
        <begin position="78"/>
        <end position="106"/>
    </location>
</feature>
<dbReference type="Proteomes" id="UP000028990">
    <property type="component" value="Unassembled WGS sequence"/>
</dbReference>
<gene>
    <name evidence="2" type="ORF">H920_01363</name>
</gene>
<accession>A0A091DYS1</accession>
<dbReference type="AlphaFoldDB" id="A0A091DYS1"/>
<dbReference type="EMBL" id="KN121001">
    <property type="protein sequence ID" value="KFO37244.1"/>
    <property type="molecule type" value="Genomic_DNA"/>
</dbReference>
<protein>
    <submittedName>
        <fullName evidence="2">Uncharacterized protein</fullName>
    </submittedName>
</protein>
<evidence type="ECO:0000256" key="1">
    <source>
        <dbReference type="SAM" id="MobiDB-lite"/>
    </source>
</evidence>
<sequence length="106" mass="11108">MGKTELTEQAKSALRRRGRLPQPGCQAVQRGAQPAPGVRALTLSSLVLSVPVPLVPPAPGAMGKTELTEQAKSALRRRGRLPQPGCQAVQRGAQPAPGVGARRPVY</sequence>
<proteinExistence type="predicted"/>
<organism evidence="2 3">
    <name type="scientific">Fukomys damarensis</name>
    <name type="common">Damaraland mole rat</name>
    <name type="synonym">Cryptomys damarensis</name>
    <dbReference type="NCBI Taxonomy" id="885580"/>
    <lineage>
        <taxon>Eukaryota</taxon>
        <taxon>Metazoa</taxon>
        <taxon>Chordata</taxon>
        <taxon>Craniata</taxon>
        <taxon>Vertebrata</taxon>
        <taxon>Euteleostomi</taxon>
        <taxon>Mammalia</taxon>
        <taxon>Eutheria</taxon>
        <taxon>Euarchontoglires</taxon>
        <taxon>Glires</taxon>
        <taxon>Rodentia</taxon>
        <taxon>Hystricomorpha</taxon>
        <taxon>Bathyergidae</taxon>
        <taxon>Fukomys</taxon>
    </lineage>
</organism>
<keyword evidence="3" id="KW-1185">Reference proteome</keyword>